<keyword evidence="2" id="KW-1185">Reference proteome</keyword>
<proteinExistence type="predicted"/>
<accession>A0ABM7MT61</accession>
<sequence length="70" mass="7995">MIKKIFYKTVYKCRDCGSTSYQSVIERADNGALLPTGQYRCTGCRCIFATVRAWWSPGARPDFQSSRSFN</sequence>
<dbReference type="EMBL" id="AP024238">
    <property type="protein sequence ID" value="BCO29424.1"/>
    <property type="molecule type" value="Genomic_DNA"/>
</dbReference>
<evidence type="ECO:0000313" key="1">
    <source>
        <dbReference type="EMBL" id="BCO29424.1"/>
    </source>
</evidence>
<gene>
    <name evidence="1" type="ORF">MIZ03_4347</name>
</gene>
<organism evidence="1 2">
    <name type="scientific">Rhodoferax lithotrophicus</name>
    <dbReference type="NCBI Taxonomy" id="2798804"/>
    <lineage>
        <taxon>Bacteria</taxon>
        <taxon>Pseudomonadati</taxon>
        <taxon>Pseudomonadota</taxon>
        <taxon>Betaproteobacteria</taxon>
        <taxon>Burkholderiales</taxon>
        <taxon>Comamonadaceae</taxon>
        <taxon>Rhodoferax</taxon>
    </lineage>
</organism>
<dbReference type="Proteomes" id="UP000824366">
    <property type="component" value="Chromosome"/>
</dbReference>
<evidence type="ECO:0008006" key="3">
    <source>
        <dbReference type="Google" id="ProtNLM"/>
    </source>
</evidence>
<evidence type="ECO:0000313" key="2">
    <source>
        <dbReference type="Proteomes" id="UP000824366"/>
    </source>
</evidence>
<protein>
    <recommendedName>
        <fullName evidence="3">InsA N-terminal domain-containing protein</fullName>
    </recommendedName>
</protein>
<reference evidence="1 2" key="1">
    <citation type="journal article" date="2021" name="Microbiol. Spectr.">
        <title>A Single Bacterium Capable of Oxidation and Reduction of Iron at Circumneutral pH.</title>
        <authorList>
            <person name="Kato S."/>
            <person name="Ohkuma M."/>
        </authorList>
    </citation>
    <scope>NUCLEOTIDE SEQUENCE [LARGE SCALE GENOMIC DNA]</scope>
    <source>
        <strain evidence="1 2">MIZ03</strain>
    </source>
</reference>
<name>A0ABM7MT61_9BURK</name>